<dbReference type="SUPFAM" id="SSF46785">
    <property type="entry name" value="Winged helix' DNA-binding domain"/>
    <property type="match status" value="1"/>
</dbReference>
<dbReference type="GeneID" id="98311814"/>
<organism evidence="6 7">
    <name type="scientific">Liquorilactobacillus hordei DSM 19519</name>
    <dbReference type="NCBI Taxonomy" id="1423759"/>
    <lineage>
        <taxon>Bacteria</taxon>
        <taxon>Bacillati</taxon>
        <taxon>Bacillota</taxon>
        <taxon>Bacilli</taxon>
        <taxon>Lactobacillales</taxon>
        <taxon>Lactobacillaceae</taxon>
        <taxon>Liquorilactobacillus</taxon>
    </lineage>
</organism>
<name>A0A0R1MB31_9LACO</name>
<feature type="domain" description="HTH lysR-type" evidence="5">
    <location>
        <begin position="1"/>
        <end position="58"/>
    </location>
</feature>
<sequence>MISQEYQTFLVLSQTLSYTKTAQQLFISQPAVTQQIQRLENSLNLKLVIYKRPNLTLTTAGKQLAAFLTRAHAQAIKVLSNLQNDNQKREISFGITRSLGEVIGKKMISIMLDKADFTTIKCLAGNTASILSQIDNGTIDFGIVEGNFEKHNFSYHIIRNEPFVPIVSATHPLARKQRVTWNELLSYPLIIREEGSGSREILTSLAQKENISLTDFSQLLTISEPTLLRLLVKDGAGVSFLYRILVENDLKKGVLKQLPLQRGVVEHELYFVYAKESFFASDYEKWFHSLEQLNN</sequence>
<dbReference type="Gene3D" id="1.10.10.10">
    <property type="entry name" value="Winged helix-like DNA-binding domain superfamily/Winged helix DNA-binding domain"/>
    <property type="match status" value="1"/>
</dbReference>
<comment type="caution">
    <text evidence="6">The sequence shown here is derived from an EMBL/GenBank/DDBJ whole genome shotgun (WGS) entry which is preliminary data.</text>
</comment>
<reference evidence="6 7" key="1">
    <citation type="journal article" date="2015" name="Genome Announc.">
        <title>Expanding the biotechnology potential of lactobacilli through comparative genomics of 213 strains and associated genera.</title>
        <authorList>
            <person name="Sun Z."/>
            <person name="Harris H.M."/>
            <person name="McCann A."/>
            <person name="Guo C."/>
            <person name="Argimon S."/>
            <person name="Zhang W."/>
            <person name="Yang X."/>
            <person name="Jeffery I.B."/>
            <person name="Cooney J.C."/>
            <person name="Kagawa T.F."/>
            <person name="Liu W."/>
            <person name="Song Y."/>
            <person name="Salvetti E."/>
            <person name="Wrobel A."/>
            <person name="Rasinkangas P."/>
            <person name="Parkhill J."/>
            <person name="Rea M.C."/>
            <person name="O'Sullivan O."/>
            <person name="Ritari J."/>
            <person name="Douillard F.P."/>
            <person name="Paul Ross R."/>
            <person name="Yang R."/>
            <person name="Briner A.E."/>
            <person name="Felis G.E."/>
            <person name="de Vos W.M."/>
            <person name="Barrangou R."/>
            <person name="Klaenhammer T.R."/>
            <person name="Caufield P.W."/>
            <person name="Cui Y."/>
            <person name="Zhang H."/>
            <person name="O'Toole P.W."/>
        </authorList>
    </citation>
    <scope>NUCLEOTIDE SEQUENCE [LARGE SCALE GENOMIC DNA]</scope>
    <source>
        <strain evidence="6 7">DSM 19519</strain>
    </source>
</reference>
<gene>
    <name evidence="6" type="ORF">FC92_GL001471</name>
</gene>
<dbReference type="Proteomes" id="UP000051448">
    <property type="component" value="Unassembled WGS sequence"/>
</dbReference>
<dbReference type="PANTHER" id="PTHR30126:SF91">
    <property type="entry name" value="LYSR FAMILY TRANSCRIPTIONAL REGULATOR"/>
    <property type="match status" value="1"/>
</dbReference>
<dbReference type="AlphaFoldDB" id="A0A0R1MB31"/>
<evidence type="ECO:0000256" key="3">
    <source>
        <dbReference type="ARBA" id="ARBA00023125"/>
    </source>
</evidence>
<comment type="similarity">
    <text evidence="1">Belongs to the LysR transcriptional regulatory family.</text>
</comment>
<evidence type="ECO:0000256" key="4">
    <source>
        <dbReference type="ARBA" id="ARBA00023163"/>
    </source>
</evidence>
<evidence type="ECO:0000313" key="6">
    <source>
        <dbReference type="EMBL" id="KRL05310.1"/>
    </source>
</evidence>
<dbReference type="GO" id="GO:0000976">
    <property type="term" value="F:transcription cis-regulatory region binding"/>
    <property type="evidence" value="ECO:0007669"/>
    <property type="project" value="TreeGrafter"/>
</dbReference>
<dbReference type="STRING" id="1423759.FC92_GL001471"/>
<dbReference type="InterPro" id="IPR036390">
    <property type="entry name" value="WH_DNA-bd_sf"/>
</dbReference>
<dbReference type="InterPro" id="IPR005119">
    <property type="entry name" value="LysR_subst-bd"/>
</dbReference>
<dbReference type="PRINTS" id="PR00039">
    <property type="entry name" value="HTHLYSR"/>
</dbReference>
<accession>A0A0R1MB31</accession>
<evidence type="ECO:0000256" key="2">
    <source>
        <dbReference type="ARBA" id="ARBA00023015"/>
    </source>
</evidence>
<keyword evidence="7" id="KW-1185">Reference proteome</keyword>
<proteinExistence type="inferred from homology"/>
<dbReference type="OrthoDB" id="9785745at2"/>
<dbReference type="PANTHER" id="PTHR30126">
    <property type="entry name" value="HTH-TYPE TRANSCRIPTIONAL REGULATOR"/>
    <property type="match status" value="1"/>
</dbReference>
<dbReference type="SUPFAM" id="SSF53850">
    <property type="entry name" value="Periplasmic binding protein-like II"/>
    <property type="match status" value="1"/>
</dbReference>
<dbReference type="PATRIC" id="fig|1423759.3.peg.1541"/>
<dbReference type="RefSeq" id="WP_057870154.1">
    <property type="nucleotide sequence ID" value="NZ_AZDX01000041.1"/>
</dbReference>
<dbReference type="Gene3D" id="3.40.190.10">
    <property type="entry name" value="Periplasmic binding protein-like II"/>
    <property type="match status" value="2"/>
</dbReference>
<dbReference type="InterPro" id="IPR036388">
    <property type="entry name" value="WH-like_DNA-bd_sf"/>
</dbReference>
<keyword evidence="2" id="KW-0805">Transcription regulation</keyword>
<dbReference type="Pfam" id="PF03466">
    <property type="entry name" value="LysR_substrate"/>
    <property type="match status" value="1"/>
</dbReference>
<dbReference type="PROSITE" id="PS50931">
    <property type="entry name" value="HTH_LYSR"/>
    <property type="match status" value="1"/>
</dbReference>
<protein>
    <submittedName>
        <fullName evidence="6">Transcriptional regulator</fullName>
    </submittedName>
</protein>
<keyword evidence="3" id="KW-0238">DNA-binding</keyword>
<dbReference type="InterPro" id="IPR000847">
    <property type="entry name" value="LysR_HTH_N"/>
</dbReference>
<dbReference type="Pfam" id="PF00126">
    <property type="entry name" value="HTH_1"/>
    <property type="match status" value="1"/>
</dbReference>
<keyword evidence="4" id="KW-0804">Transcription</keyword>
<evidence type="ECO:0000313" key="7">
    <source>
        <dbReference type="Proteomes" id="UP000051448"/>
    </source>
</evidence>
<dbReference type="GO" id="GO:0003700">
    <property type="term" value="F:DNA-binding transcription factor activity"/>
    <property type="evidence" value="ECO:0007669"/>
    <property type="project" value="InterPro"/>
</dbReference>
<dbReference type="EMBL" id="AZDX01000041">
    <property type="protein sequence ID" value="KRL05310.1"/>
    <property type="molecule type" value="Genomic_DNA"/>
</dbReference>
<evidence type="ECO:0000259" key="5">
    <source>
        <dbReference type="PROSITE" id="PS50931"/>
    </source>
</evidence>
<evidence type="ECO:0000256" key="1">
    <source>
        <dbReference type="ARBA" id="ARBA00009437"/>
    </source>
</evidence>